<sequence>MKSIEKKTDILIIGGGVTGSAIARELSRYNLDISLVEKESDVAVGTSKANSGIIHAGYNAAASSLKGKLNSRANPMFDKLCSDLQVPFKRIGSLVIAFNSDDLKILKFEKENGEKMGVRGLEIVSGDRLFEMEPHLNPDAQYALYAPTAGIVSSYEFTIALADNAVLNGVKVMLETEVTDIIIDNDQIKGVKTSKGIIYCSLLINAAGLWTDDIAKMAGHNNMKIKPRKGEYHLYDKSWGNIVNHVLFPTPAKSSKGILVTPTVHGNLMIGPNSDEVDDKEDLTTTSVGLNKVFAGAKRLIPGLSKRDIITSFSGLRACEESGDFIIGSSSQIKGLINVAGIQSPGLSSAPAIAEMVVDMIRDISQENDTGFEMLLKEDFKEKLPERYVFNDYNYDSWQQIVDSTPDYGEIICRCEQVTKGEIVNAIHRPIPARTLDAVKRRTRAGTGRCQGGFCGPRVLDIIADELEISPLEVTKKGRGSEILEGKTKDILLKAGEVDETV</sequence>
<dbReference type="InterPro" id="IPR052745">
    <property type="entry name" value="G3P_Oxidase/Oxidoreductase"/>
</dbReference>
<dbReference type="Gene3D" id="3.50.50.60">
    <property type="entry name" value="FAD/NAD(P)-binding domain"/>
    <property type="match status" value="1"/>
</dbReference>
<evidence type="ECO:0000259" key="2">
    <source>
        <dbReference type="Pfam" id="PF04324"/>
    </source>
</evidence>
<dbReference type="EMBL" id="CP046640">
    <property type="protein sequence ID" value="QTL97669.1"/>
    <property type="molecule type" value="Genomic_DNA"/>
</dbReference>
<gene>
    <name evidence="3" type="ORF">GM661_06555</name>
</gene>
<keyword evidence="4" id="KW-1185">Reference proteome</keyword>
<dbReference type="InterPro" id="IPR036188">
    <property type="entry name" value="FAD/NAD-bd_sf"/>
</dbReference>
<dbReference type="Pfam" id="PF01266">
    <property type="entry name" value="DAO"/>
    <property type="match status" value="1"/>
</dbReference>
<dbReference type="CDD" id="cd19946">
    <property type="entry name" value="GlpA-like_Fer2_BFD-like"/>
    <property type="match status" value="1"/>
</dbReference>
<dbReference type="Gene3D" id="3.30.9.10">
    <property type="entry name" value="D-Amino Acid Oxidase, subunit A, domain 2"/>
    <property type="match status" value="1"/>
</dbReference>
<dbReference type="PANTHER" id="PTHR42720:SF1">
    <property type="entry name" value="GLYCEROL 3-PHOSPHATE OXIDASE"/>
    <property type="match status" value="1"/>
</dbReference>
<reference evidence="3" key="1">
    <citation type="submission" date="2019-12" db="EMBL/GenBank/DDBJ databases">
        <authorList>
            <person name="zhang j."/>
            <person name="sun C.M."/>
        </authorList>
    </citation>
    <scope>NUCLEOTIDE SEQUENCE</scope>
    <source>
        <strain evidence="3">NS-1</strain>
    </source>
</reference>
<dbReference type="Pfam" id="PF04324">
    <property type="entry name" value="Fer2_BFD"/>
    <property type="match status" value="1"/>
</dbReference>
<proteinExistence type="predicted"/>
<feature type="domain" description="BFD-like [2Fe-2S]-binding" evidence="2">
    <location>
        <begin position="411"/>
        <end position="464"/>
    </location>
</feature>
<evidence type="ECO:0000313" key="3">
    <source>
        <dbReference type="EMBL" id="QTL97669.1"/>
    </source>
</evidence>
<dbReference type="SUPFAM" id="SSF51905">
    <property type="entry name" value="FAD/NAD(P)-binding domain"/>
    <property type="match status" value="1"/>
</dbReference>
<dbReference type="InterPro" id="IPR007419">
    <property type="entry name" value="BFD-like_2Fe2S-bd_dom"/>
</dbReference>
<dbReference type="RefSeq" id="WP_230869292.1">
    <property type="nucleotide sequence ID" value="NZ_CP046640.1"/>
</dbReference>
<dbReference type="InterPro" id="IPR041854">
    <property type="entry name" value="BFD-like_2Fe2S-bd_dom_sf"/>
</dbReference>
<organism evidence="3 4">
    <name type="scientific">Iocasia fonsfrigidae</name>
    <dbReference type="NCBI Taxonomy" id="2682810"/>
    <lineage>
        <taxon>Bacteria</taxon>
        <taxon>Bacillati</taxon>
        <taxon>Bacillota</taxon>
        <taxon>Clostridia</taxon>
        <taxon>Halanaerobiales</taxon>
        <taxon>Halanaerobiaceae</taxon>
        <taxon>Iocasia</taxon>
    </lineage>
</organism>
<evidence type="ECO:0000259" key="1">
    <source>
        <dbReference type="Pfam" id="PF01266"/>
    </source>
</evidence>
<dbReference type="KEGG" id="ifn:GM661_06555"/>
<dbReference type="Proteomes" id="UP000665020">
    <property type="component" value="Chromosome"/>
</dbReference>
<dbReference type="PANTHER" id="PTHR42720">
    <property type="entry name" value="GLYCEROL-3-PHOSPHATE DEHYDROGENASE"/>
    <property type="match status" value="1"/>
</dbReference>
<feature type="domain" description="FAD dependent oxidoreductase" evidence="1">
    <location>
        <begin position="9"/>
        <end position="360"/>
    </location>
</feature>
<dbReference type="Gene3D" id="1.10.10.1100">
    <property type="entry name" value="BFD-like [2Fe-2S]-binding domain"/>
    <property type="match status" value="1"/>
</dbReference>
<dbReference type="InterPro" id="IPR006076">
    <property type="entry name" value="FAD-dep_OxRdtase"/>
</dbReference>
<dbReference type="SUPFAM" id="SSF54373">
    <property type="entry name" value="FAD-linked reductases, C-terminal domain"/>
    <property type="match status" value="1"/>
</dbReference>
<accession>A0A8A7KE16</accession>
<name>A0A8A7KE16_9FIRM</name>
<evidence type="ECO:0000313" key="4">
    <source>
        <dbReference type="Proteomes" id="UP000665020"/>
    </source>
</evidence>
<protein>
    <submittedName>
        <fullName evidence="3">FAD-dependent oxidoreductase</fullName>
    </submittedName>
</protein>
<dbReference type="AlphaFoldDB" id="A0A8A7KE16"/>